<evidence type="ECO:0000256" key="5">
    <source>
        <dbReference type="SAM" id="Phobius"/>
    </source>
</evidence>
<feature type="transmembrane region" description="Helical" evidence="5">
    <location>
        <begin position="186"/>
        <end position="203"/>
    </location>
</feature>
<keyword evidence="3 5" id="KW-1133">Transmembrane helix</keyword>
<feature type="transmembrane region" description="Helical" evidence="5">
    <location>
        <begin position="35"/>
        <end position="55"/>
    </location>
</feature>
<comment type="subcellular location">
    <subcellularLocation>
        <location evidence="1">Membrane</location>
    </subcellularLocation>
</comment>
<dbReference type="SUPFAM" id="SSF50182">
    <property type="entry name" value="Sm-like ribonucleoproteins"/>
    <property type="match status" value="1"/>
</dbReference>
<keyword evidence="2 5" id="KW-0812">Transmembrane</keyword>
<dbReference type="RefSeq" id="WP_165876981.1">
    <property type="nucleotide sequence ID" value="NZ_SLWB01000003.1"/>
</dbReference>
<keyword evidence="4 5" id="KW-0472">Membrane</keyword>
<evidence type="ECO:0000256" key="3">
    <source>
        <dbReference type="ARBA" id="ARBA00022989"/>
    </source>
</evidence>
<dbReference type="EMBL" id="SLWB01000003">
    <property type="protein sequence ID" value="TCN70530.1"/>
    <property type="molecule type" value="Genomic_DNA"/>
</dbReference>
<dbReference type="Pfam" id="PF00924">
    <property type="entry name" value="MS_channel_2nd"/>
    <property type="match status" value="1"/>
</dbReference>
<sequence>MNSIEQQAKIATHHGEQLIHEFQNLLLNWGVPENIIVFTRVAISVVVIMLLAYVAKKIIDAIILKVIHQIAKRTKSLWDDFLVDRHVFKRLSNLIPALIAYHLFEIALSDFSSTYYEVIQVLLKGYSVFVVVWTLDAFLSAANDMYNTTEMAKDRSIKGYIQVAKIIAYFFGTIVIIGILADKDPAKILFGLGTFAAVLMLVFKDTILGLVASVQLSANDLVKIGDWIEMPNRNIDGKVMDISLTSVKVQNWDFTINSIPTYSLVTESFQNWRGMELAQGRRLKNSIYIDVNSVRLCSDDLLEKLEKFPILKDYLSDIRTSLKNEGLVGNGEHDIAMGVRPSNLNLFRNYVELSLRSNEDINQDLSLIVRYLPAIDKGVPVEYICFSRKKDANEFENVKASLLEHFWSVLPEFNLTPFQNPSGSDFRMILNERQ</sequence>
<proteinExistence type="predicted"/>
<reference evidence="7 8" key="1">
    <citation type="submission" date="2019-03" db="EMBL/GenBank/DDBJ databases">
        <title>Genomic Encyclopedia of Archaeal and Bacterial Type Strains, Phase II (KMG-II): from individual species to whole genera.</title>
        <authorList>
            <person name="Goeker M."/>
        </authorList>
    </citation>
    <scope>NUCLEOTIDE SEQUENCE [LARGE SCALE GENOMIC DNA]</scope>
    <source>
        <strain evidence="7 8">RL-C</strain>
    </source>
</reference>
<gene>
    <name evidence="7" type="ORF">CLV25_10345</name>
</gene>
<feature type="transmembrane region" description="Helical" evidence="5">
    <location>
        <begin position="121"/>
        <end position="139"/>
    </location>
</feature>
<dbReference type="InterPro" id="IPR030192">
    <property type="entry name" value="YbdG"/>
</dbReference>
<comment type="caution">
    <text evidence="7">The sequence shown here is derived from an EMBL/GenBank/DDBJ whole genome shotgun (WGS) entry which is preliminary data.</text>
</comment>
<evidence type="ECO:0000256" key="2">
    <source>
        <dbReference type="ARBA" id="ARBA00022692"/>
    </source>
</evidence>
<evidence type="ECO:0000259" key="6">
    <source>
        <dbReference type="Pfam" id="PF00924"/>
    </source>
</evidence>
<dbReference type="Gene3D" id="2.30.30.60">
    <property type="match status" value="1"/>
</dbReference>
<dbReference type="InterPro" id="IPR006685">
    <property type="entry name" value="MscS_channel_2nd"/>
</dbReference>
<evidence type="ECO:0000256" key="1">
    <source>
        <dbReference type="ARBA" id="ARBA00004370"/>
    </source>
</evidence>
<keyword evidence="8" id="KW-1185">Reference proteome</keyword>
<dbReference type="AlphaFoldDB" id="A0A4V2RQ81"/>
<organism evidence="7 8">
    <name type="scientific">Acetobacteroides hydrogenigenes</name>
    <dbReference type="NCBI Taxonomy" id="979970"/>
    <lineage>
        <taxon>Bacteria</taxon>
        <taxon>Pseudomonadati</taxon>
        <taxon>Bacteroidota</taxon>
        <taxon>Bacteroidia</taxon>
        <taxon>Bacteroidales</taxon>
        <taxon>Rikenellaceae</taxon>
        <taxon>Acetobacteroides</taxon>
    </lineage>
</organism>
<feature type="transmembrane region" description="Helical" evidence="5">
    <location>
        <begin position="91"/>
        <end position="109"/>
    </location>
</feature>
<dbReference type="PANTHER" id="PTHR30414">
    <property type="entry name" value="MINICONDUCTANCE MECHANOSENSITIVE CHANNEL YBDG"/>
    <property type="match status" value="1"/>
</dbReference>
<dbReference type="GO" id="GO:0005886">
    <property type="term" value="C:plasma membrane"/>
    <property type="evidence" value="ECO:0007669"/>
    <property type="project" value="TreeGrafter"/>
</dbReference>
<accession>A0A4V2RQ81</accession>
<evidence type="ECO:0000313" key="8">
    <source>
        <dbReference type="Proteomes" id="UP000294830"/>
    </source>
</evidence>
<name>A0A4V2RQ81_9BACT</name>
<dbReference type="InterPro" id="IPR023408">
    <property type="entry name" value="MscS_beta-dom_sf"/>
</dbReference>
<protein>
    <submittedName>
        <fullName evidence="7">Miniconductance mechanosensitive channel</fullName>
    </submittedName>
</protein>
<dbReference type="GO" id="GO:0071470">
    <property type="term" value="P:cellular response to osmotic stress"/>
    <property type="evidence" value="ECO:0007669"/>
    <property type="project" value="InterPro"/>
</dbReference>
<dbReference type="GO" id="GO:0008381">
    <property type="term" value="F:mechanosensitive monoatomic ion channel activity"/>
    <property type="evidence" value="ECO:0007669"/>
    <property type="project" value="InterPro"/>
</dbReference>
<evidence type="ECO:0000256" key="4">
    <source>
        <dbReference type="ARBA" id="ARBA00023136"/>
    </source>
</evidence>
<dbReference type="PANTHER" id="PTHR30414:SF0">
    <property type="entry name" value="MINICONDUCTANCE MECHANOSENSITIVE CHANNEL YBDG"/>
    <property type="match status" value="1"/>
</dbReference>
<feature type="domain" description="Mechanosensitive ion channel MscS" evidence="6">
    <location>
        <begin position="205"/>
        <end position="273"/>
    </location>
</feature>
<feature type="transmembrane region" description="Helical" evidence="5">
    <location>
        <begin position="160"/>
        <end position="180"/>
    </location>
</feature>
<dbReference type="InterPro" id="IPR010920">
    <property type="entry name" value="LSM_dom_sf"/>
</dbReference>
<evidence type="ECO:0000313" key="7">
    <source>
        <dbReference type="EMBL" id="TCN70530.1"/>
    </source>
</evidence>
<dbReference type="Proteomes" id="UP000294830">
    <property type="component" value="Unassembled WGS sequence"/>
</dbReference>